<dbReference type="OrthoDB" id="6086925at2759"/>
<keyword evidence="1" id="KW-0175">Coiled coil</keyword>
<dbReference type="GO" id="GO:0005615">
    <property type="term" value="C:extracellular space"/>
    <property type="evidence" value="ECO:0007669"/>
    <property type="project" value="TreeGrafter"/>
</dbReference>
<dbReference type="RefSeq" id="XP_022305867.1">
    <property type="nucleotide sequence ID" value="XM_022450159.1"/>
</dbReference>
<dbReference type="AlphaFoldDB" id="A0A8B8BR99"/>
<sequence>MDRRLLLNDPNTLLSLVEVLQREMTSLKSQVTSQQSEINAMQNQLVKRNTDAQYRMQDRRLLLNDPNTILDHIASLEKEMASLKSQVNTQATQLGSQRTQIDSLQNQLSSRNTKGSVYTVWGRKSCPAVNGTTTVYTGIAGGNAYDDLGGGVNTLCLPHDPDDASHDFPTRLETAGYISHLYGTEYQFTYRKFAQDDDVPCAVCHVGTANSVLMIAAKSSCPSGWTRQYDGYLVSNSHGSGRQPSDYVCIHNDSEYLTEGARQHNLNGHLFYPVQAICGSLPCPPYRNHQYITCVLCTV</sequence>
<feature type="coiled-coil region" evidence="1">
    <location>
        <begin position="17"/>
        <end position="44"/>
    </location>
</feature>
<organism evidence="2 3">
    <name type="scientific">Crassostrea virginica</name>
    <name type="common">Eastern oyster</name>
    <dbReference type="NCBI Taxonomy" id="6565"/>
    <lineage>
        <taxon>Eukaryota</taxon>
        <taxon>Metazoa</taxon>
        <taxon>Spiralia</taxon>
        <taxon>Lophotrochozoa</taxon>
        <taxon>Mollusca</taxon>
        <taxon>Bivalvia</taxon>
        <taxon>Autobranchia</taxon>
        <taxon>Pteriomorphia</taxon>
        <taxon>Ostreida</taxon>
        <taxon>Ostreoidea</taxon>
        <taxon>Ostreidae</taxon>
        <taxon>Crassostrea</taxon>
    </lineage>
</organism>
<dbReference type="GeneID" id="111112590"/>
<dbReference type="PANTHER" id="PTHR24024">
    <property type="entry name" value="PULMONARY SURFACTANT-ASSOCIATED PROTEIN A"/>
    <property type="match status" value="1"/>
</dbReference>
<evidence type="ECO:0000256" key="1">
    <source>
        <dbReference type="SAM" id="Coils"/>
    </source>
</evidence>
<dbReference type="PANTHER" id="PTHR24024:SF18">
    <property type="entry name" value="SHORT-CHAIN COLLAGEN C4-LIKE"/>
    <property type="match status" value="1"/>
</dbReference>
<reference evidence="3" key="1">
    <citation type="submission" date="2025-08" db="UniProtKB">
        <authorList>
            <consortium name="RefSeq"/>
        </authorList>
    </citation>
    <scope>IDENTIFICATION</scope>
    <source>
        <tissue evidence="3">Whole sample</tissue>
    </source>
</reference>
<evidence type="ECO:0000313" key="3">
    <source>
        <dbReference type="RefSeq" id="XP_022305867.1"/>
    </source>
</evidence>
<dbReference type="InterPro" id="IPR051077">
    <property type="entry name" value="Ca-dependent_lectin"/>
</dbReference>
<accession>A0A8B8BR99</accession>
<name>A0A8B8BR99_CRAVI</name>
<evidence type="ECO:0000313" key="2">
    <source>
        <dbReference type="Proteomes" id="UP000694844"/>
    </source>
</evidence>
<proteinExistence type="predicted"/>
<dbReference type="KEGG" id="cvn:111112590"/>
<gene>
    <name evidence="3" type="primary">LOC111112590</name>
</gene>
<protein>
    <submittedName>
        <fullName evidence="3">Short-chain collagen C4-like</fullName>
    </submittedName>
</protein>
<keyword evidence="2" id="KW-1185">Reference proteome</keyword>
<dbReference type="Proteomes" id="UP000694844">
    <property type="component" value="Chromosome 9"/>
</dbReference>